<feature type="compositionally biased region" description="Basic and acidic residues" evidence="1">
    <location>
        <begin position="1968"/>
        <end position="2000"/>
    </location>
</feature>
<evidence type="ECO:0000313" key="3">
    <source>
        <dbReference type="EMBL" id="TVT55814.1"/>
    </source>
</evidence>
<organism evidence="3 4">
    <name type="scientific">Sedimenticola thiotaurini</name>
    <dbReference type="NCBI Taxonomy" id="1543721"/>
    <lineage>
        <taxon>Bacteria</taxon>
        <taxon>Pseudomonadati</taxon>
        <taxon>Pseudomonadota</taxon>
        <taxon>Gammaproteobacteria</taxon>
        <taxon>Chromatiales</taxon>
        <taxon>Sedimenticolaceae</taxon>
        <taxon>Sedimenticola</taxon>
    </lineage>
</organism>
<feature type="compositionally biased region" description="Basic and acidic residues" evidence="1">
    <location>
        <begin position="1289"/>
        <end position="1310"/>
    </location>
</feature>
<evidence type="ECO:0000259" key="2">
    <source>
        <dbReference type="SMART" id="SM00089"/>
    </source>
</evidence>
<dbReference type="InterPro" id="IPR035986">
    <property type="entry name" value="PKD_dom_sf"/>
</dbReference>
<reference evidence="3 4" key="1">
    <citation type="submission" date="2019-07" db="EMBL/GenBank/DDBJ databases">
        <title>The pathways for chlorine oxyanion respiration interact through the shared metabolite chlorate.</title>
        <authorList>
            <person name="Barnum T.P."/>
            <person name="Cheng Y."/>
            <person name="Hill K.A."/>
            <person name="Lucas L.N."/>
            <person name="Carlson H.K."/>
            <person name="Coates J.D."/>
        </authorList>
    </citation>
    <scope>NUCLEOTIDE SEQUENCE [LARGE SCALE GENOMIC DNA]</scope>
    <source>
        <strain evidence="3">BK-3</strain>
    </source>
</reference>
<accession>A0A558D480</accession>
<dbReference type="SUPFAM" id="SSF49299">
    <property type="entry name" value="PKD domain"/>
    <property type="match status" value="1"/>
</dbReference>
<feature type="region of interest" description="Disordered" evidence="1">
    <location>
        <begin position="1281"/>
        <end position="1315"/>
    </location>
</feature>
<feature type="region of interest" description="Disordered" evidence="1">
    <location>
        <begin position="2309"/>
        <end position="2332"/>
    </location>
</feature>
<sequence>MFYWLKSRLTEALILSLMLFCSVPVVADDLGEFILSSIKKQPEQPLTEGAMLLLTRDLGWYEKHMAELPQQVQDQVQQLRIRLVGESAQQAAEALGESSDVFLASGSCKPGRDIDVLYVGANPLNARAKMDQAIREKTKAMLAAAEGDQLLAAAKKKKLKIPSSLTSDAMEIVTSDLPNFAYKDLNDAVSRARSALKSGDANAIDQFKQALQRSLQQNLEAQVAASAKDMYRGAAGQRFFNIDYLGDPDKVRRIVAESGSWVLKPGGPEAVSELLQEQVIALMPTSRRAKFAKVASDYAMFFKHGEEAGLSGTAKYVKRIWEDVDSTALLIHIGDAENKALLIARDIAEKPAQASTILALNGLSELDVENGVQRAMHQWVENQLIIDVDSLVKELDSVKLAQAAGSADELEALFRKQLVQFDLNDLASGLSAMSQVPGKGPEEILGVLEKEFGKSDAGQLAIRYIRQQLEIFADNSVDSVGMRLLRALISSGELSPVDYHELRARMLKGQELPADAAKKLQKARSEMLFLGSVNMLELDQKPGSIDQLIEDWKRSRGNALIRVADDDVRKTIKELSQLPTDELKKLGWLEAELKLPMETRLRIKLLLDQAADMAERLGRNLSRQALTLNQWQRQARKYIFDLTPAEFGETGDLGAMDVVFSVANGLYKTYSILNSSPPMKAADENLALANAWVTALPIVGDFADGILSGIEAGFTGNKSKALESGLFVTIGVLGVVPGGQIPAVVASLIAASAPIAGGVYDASQAQNLIQAWIESGNWEGGGDQPMVLVGLFDRTQGHHEITYEALLTTKGNVPYQSERADGLLSVPTLNGSIRDYAEKYVFPQYPKIKELRESLKLLFPTFNDKIWEDEFDAKLRIEREGGKAALFLFREYYQIRTQALNQALAQLKTWAEEERRVAHDYDGEIEKATQALIKLQEELNVHSLVPHARRSADAYTKIIKNTMEHETLPLSRYRIYKHYLQAYQQIAKLVRQIKARLAIIKDGYQPAQWFLTGYPEFDKPRITKLASMIDNGHRSVVEKVTALIKSFGFRSKGGYDPKNSCHQDAYNILARIRHKISFLENLEDYYKELASNESAWGDAYESARSRYLEVRDSFSDKLLSKPEVEAKRLADAVITFMAAMPYALAADERDLYKSTASSVGIRLQKAMSEFELAGYLTGTAGAALESCLLKSLKIDITLKPYTPKSGETTVATAKLKSATPPTEYAWRWKTIGPLQLDSRYGEKVSVVVDGAGELIVELLNSDNLAVAKVLAEGYVKIVPLSGDAEPEDDTKKKQDDEKKKPEKADDEKALDSTVDSAVQASEWKPLVDALEATRKDKDMRNNRTAEWDKRMQSIRSALDQLRNESKQWLLAWEPYIRELEKVDNKVYHDLRDAVEKQREAYFARCFNSGGESNPAVADECKKKAYAYEESCFPKSLRLAHSQEQKRIRTAKTELPQELHIMTSTGFPTSRSWFEKVDTLAEKHGLPFPYPQVIVPRIDYTSQCASADIEKEKKEPLEFLKVNLVGPDAVVPVGKPVTLSAGVTGGKPPYQYAWSGASGSGATATMTPSWAGDWSVSVTVTDAEGNSGEGVTTVRVAPNAIKLKGLKGKVFYGSSATLSAFDQGLQAPDVDPCASPESPFCVDTSVHATMAASSAEPKEKLADTYIPLPDEEEDDELPPTAGGYKIIWQSEPGLTFNPPDSFNGQTTVTYDRMGEVKVWCELLQEIEGSYQTVGECDQETIQVIPPAFTVTFDPQNGQAYVGQQVLATLHAKPSVPESLIDFRWFEPASSNRLEIGPNGNRISFTVKDTNPIKLKALARVPVYGDELGEIESSYTGVAYSVKAWVVQLPNQPMTWDPVKGGLKPIPRGSRAVFERITLKAELQGGTKPDVIRWQWKVNEGTSLSNPASQSPTVSRSEPGEINATVIASDKDGRKLGEADVSLTVIKLTPAPTGKEKGNDQSGNMPTDKPLPDKKPDAEKPADKPEDKRPEDQAKKQLDEAARQAASGNMPAAERAVREAEKFAPKLAAPVAKQIANKAKLNGWASTYERNFEKGIEDLEVSVRLNPADKEAQEKLAKAKRFAKAWPAVKAKAAEFDKLIAADKVWSAHKALLQMEKLHAEMPGQIVNPLSKRVSDEFNKALQGYNKFMEQVDKTNSWSFKKKDWQKMLENARQSQQRELSTSHAKEAKSRIAFAEKMLREEQQKQKESPPAELTSADRLAPMSGVWKTTEGVMTLTQRGDQVEGSYSSDGGKITGTYKAGVFDGYWSENRASVRCKTALNGRYYWGHLRMEIKAGKMQGIWSYCDAAPTDKSKPWSGSKDQELPVSEGGSPAPAGDISGVWKSTEGVITFTQTGDQVRGTYPVDGGTLVGTIQSGVLDGYWIENHSQRKCKTKKDGRDYWGRIHWTFSGDSFKGQWSYCDAAVNKSASWSGTRQ</sequence>
<evidence type="ECO:0000256" key="1">
    <source>
        <dbReference type="SAM" id="MobiDB-lite"/>
    </source>
</evidence>
<dbReference type="Proteomes" id="UP000317355">
    <property type="component" value="Unassembled WGS sequence"/>
</dbReference>
<comment type="caution">
    <text evidence="3">The sequence shown here is derived from an EMBL/GenBank/DDBJ whole genome shotgun (WGS) entry which is preliminary data.</text>
</comment>
<evidence type="ECO:0000313" key="4">
    <source>
        <dbReference type="Proteomes" id="UP000317355"/>
    </source>
</evidence>
<feature type="compositionally biased region" description="Polar residues" evidence="1">
    <location>
        <begin position="1900"/>
        <end position="1914"/>
    </location>
</feature>
<proteinExistence type="predicted"/>
<gene>
    <name evidence="3" type="ORF">FHK82_07710</name>
</gene>
<feature type="compositionally biased region" description="Basic and acidic residues" evidence="1">
    <location>
        <begin position="2198"/>
        <end position="2208"/>
    </location>
</feature>
<dbReference type="InterPro" id="IPR022409">
    <property type="entry name" value="PKD/Chitinase_dom"/>
</dbReference>
<feature type="domain" description="PKD/Chitinase" evidence="2">
    <location>
        <begin position="1521"/>
        <end position="1598"/>
    </location>
</feature>
<feature type="region of interest" description="Disordered" evidence="1">
    <location>
        <begin position="1900"/>
        <end position="1927"/>
    </location>
</feature>
<dbReference type="CDD" id="cd00146">
    <property type="entry name" value="PKD"/>
    <property type="match status" value="1"/>
</dbReference>
<dbReference type="EMBL" id="VMRY01000028">
    <property type="protein sequence ID" value="TVT55814.1"/>
    <property type="molecule type" value="Genomic_DNA"/>
</dbReference>
<dbReference type="SMART" id="SM00089">
    <property type="entry name" value="PKD"/>
    <property type="match status" value="1"/>
</dbReference>
<name>A0A558D480_9GAMM</name>
<protein>
    <recommendedName>
        <fullName evidence="2">PKD/Chitinase domain-containing protein</fullName>
    </recommendedName>
</protein>
<feature type="region of interest" description="Disordered" evidence="1">
    <location>
        <begin position="2198"/>
        <end position="2219"/>
    </location>
</feature>
<feature type="region of interest" description="Disordered" evidence="1">
    <location>
        <begin position="1945"/>
        <end position="2011"/>
    </location>
</feature>